<feature type="domain" description="Response regulatory" evidence="2">
    <location>
        <begin position="1"/>
        <end position="120"/>
    </location>
</feature>
<dbReference type="CDD" id="cd01948">
    <property type="entry name" value="EAL"/>
    <property type="match status" value="1"/>
</dbReference>
<dbReference type="InterPro" id="IPR011006">
    <property type="entry name" value="CheY-like_superfamily"/>
</dbReference>
<dbReference type="SUPFAM" id="SSF141868">
    <property type="entry name" value="EAL domain-like"/>
    <property type="match status" value="1"/>
</dbReference>
<dbReference type="RefSeq" id="WP_173119983.1">
    <property type="nucleotide sequence ID" value="NZ_JABRWJ010000001.1"/>
</dbReference>
<dbReference type="Gene3D" id="3.20.20.450">
    <property type="entry name" value="EAL domain"/>
    <property type="match status" value="1"/>
</dbReference>
<feature type="modified residue" description="4-aspartylphosphate" evidence="1">
    <location>
        <position position="50"/>
    </location>
</feature>
<dbReference type="PROSITE" id="PS50883">
    <property type="entry name" value="EAL"/>
    <property type="match status" value="1"/>
</dbReference>
<dbReference type="Pfam" id="PF00072">
    <property type="entry name" value="Response_reg"/>
    <property type="match status" value="1"/>
</dbReference>
<accession>A0ABX2EA56</accession>
<dbReference type="SMART" id="SM00448">
    <property type="entry name" value="REC"/>
    <property type="match status" value="1"/>
</dbReference>
<dbReference type="PANTHER" id="PTHR33121">
    <property type="entry name" value="CYCLIC DI-GMP PHOSPHODIESTERASE PDEF"/>
    <property type="match status" value="1"/>
</dbReference>
<proteinExistence type="predicted"/>
<reference evidence="4 5" key="1">
    <citation type="submission" date="2020-05" db="EMBL/GenBank/DDBJ databases">
        <title>Aquincola sp. isolate from soil.</title>
        <authorList>
            <person name="Han J."/>
            <person name="Kim D.-U."/>
        </authorList>
    </citation>
    <scope>NUCLEOTIDE SEQUENCE [LARGE SCALE GENOMIC DNA]</scope>
    <source>
        <strain evidence="4 5">S2</strain>
    </source>
</reference>
<evidence type="ECO:0000259" key="2">
    <source>
        <dbReference type="PROSITE" id="PS50110"/>
    </source>
</evidence>
<evidence type="ECO:0000313" key="4">
    <source>
        <dbReference type="EMBL" id="NRF65708.1"/>
    </source>
</evidence>
<sequence>MLDDDPFMLGVLSSMLRSMGYGQLRTADSAQAALTLMQQEPRAVDVIVCDLNMPGMDGIEFLQILNARGQHCSVILLSAEGARIMHTVQRLLAGGHLLILGALEKPAARASLGALLDCWQPLHAAAPVATLPLFTVPEVITAGHEQPWVLHYQPKVDLRNGALTGLEALVRWNHPMHGLVLPDRFIGLAEDCGIIDSLTDWVLHEALRQLAQWQAQGWPVTMAVNLSMENLRSPGFAERVAGWARDTGAAPQDVTLELTESRLLSPSPMPLESLVRLRLQRFGLSIDDFGTGHSSLVQLRDIPFTELKVDRGFVSGARHNQIIRPILQGSIGIAKQMGMAVVAEGVETEDDWQLLRQLECDLAQGWFIGRAMAPDQVPSWLETWRSRTRGLVNS</sequence>
<dbReference type="Proteomes" id="UP000737171">
    <property type="component" value="Unassembled WGS sequence"/>
</dbReference>
<keyword evidence="1" id="KW-0597">Phosphoprotein</keyword>
<dbReference type="SMART" id="SM00052">
    <property type="entry name" value="EAL"/>
    <property type="match status" value="1"/>
</dbReference>
<gene>
    <name evidence="4" type="ORF">HLB44_01790</name>
</gene>
<dbReference type="InterPro" id="IPR035919">
    <property type="entry name" value="EAL_sf"/>
</dbReference>
<dbReference type="PANTHER" id="PTHR33121:SF79">
    <property type="entry name" value="CYCLIC DI-GMP PHOSPHODIESTERASE PDED-RELATED"/>
    <property type="match status" value="1"/>
</dbReference>
<evidence type="ECO:0000256" key="1">
    <source>
        <dbReference type="PROSITE-ProRule" id="PRU00169"/>
    </source>
</evidence>
<evidence type="ECO:0000259" key="3">
    <source>
        <dbReference type="PROSITE" id="PS50883"/>
    </source>
</evidence>
<dbReference type="InterPro" id="IPR001789">
    <property type="entry name" value="Sig_transdc_resp-reg_receiver"/>
</dbReference>
<dbReference type="Gene3D" id="3.40.50.2300">
    <property type="match status" value="1"/>
</dbReference>
<organism evidence="4 5">
    <name type="scientific">Pseudaquabacterium terrae</name>
    <dbReference type="NCBI Taxonomy" id="2732868"/>
    <lineage>
        <taxon>Bacteria</taxon>
        <taxon>Pseudomonadati</taxon>
        <taxon>Pseudomonadota</taxon>
        <taxon>Betaproteobacteria</taxon>
        <taxon>Burkholderiales</taxon>
        <taxon>Sphaerotilaceae</taxon>
        <taxon>Pseudaquabacterium</taxon>
    </lineage>
</organism>
<evidence type="ECO:0000313" key="5">
    <source>
        <dbReference type="Proteomes" id="UP000737171"/>
    </source>
</evidence>
<dbReference type="Pfam" id="PF00563">
    <property type="entry name" value="EAL"/>
    <property type="match status" value="1"/>
</dbReference>
<feature type="domain" description="EAL" evidence="3">
    <location>
        <begin position="132"/>
        <end position="385"/>
    </location>
</feature>
<dbReference type="InterPro" id="IPR001633">
    <property type="entry name" value="EAL_dom"/>
</dbReference>
<dbReference type="InterPro" id="IPR050706">
    <property type="entry name" value="Cyclic-di-GMP_PDE-like"/>
</dbReference>
<protein>
    <submittedName>
        <fullName evidence="4">EAL domain-containing response regulator</fullName>
    </submittedName>
</protein>
<name>A0ABX2EA56_9BURK</name>
<dbReference type="EMBL" id="JABRWJ010000001">
    <property type="protein sequence ID" value="NRF65708.1"/>
    <property type="molecule type" value="Genomic_DNA"/>
</dbReference>
<dbReference type="SUPFAM" id="SSF52172">
    <property type="entry name" value="CheY-like"/>
    <property type="match status" value="1"/>
</dbReference>
<comment type="caution">
    <text evidence="4">The sequence shown here is derived from an EMBL/GenBank/DDBJ whole genome shotgun (WGS) entry which is preliminary data.</text>
</comment>
<keyword evidence="5" id="KW-1185">Reference proteome</keyword>
<dbReference type="PROSITE" id="PS50110">
    <property type="entry name" value="RESPONSE_REGULATORY"/>
    <property type="match status" value="1"/>
</dbReference>